<organism evidence="3 4">
    <name type="scientific">Dethiosulfovibrio marinus</name>
    <dbReference type="NCBI Taxonomy" id="133532"/>
    <lineage>
        <taxon>Bacteria</taxon>
        <taxon>Thermotogati</taxon>
        <taxon>Synergistota</taxon>
        <taxon>Synergistia</taxon>
        <taxon>Synergistales</taxon>
        <taxon>Dethiosulfovibrionaceae</taxon>
        <taxon>Dethiosulfovibrio</taxon>
    </lineage>
</organism>
<evidence type="ECO:0000256" key="1">
    <source>
        <dbReference type="SAM" id="SignalP"/>
    </source>
</evidence>
<accession>A0ABS9EMH9</accession>
<dbReference type="Gene3D" id="3.40.190.10">
    <property type="entry name" value="Periplasmic binding protein-like II"/>
    <property type="match status" value="2"/>
</dbReference>
<dbReference type="PANTHER" id="PTHR38834">
    <property type="entry name" value="PERIPLASMIC SUBSTRATE BINDING PROTEIN FAMILY 3"/>
    <property type="match status" value="1"/>
</dbReference>
<sequence length="250" mass="27648">MSYLKKFVLSVFFVCLTAGSVFAAGVDDIRFMTEEYPPFNMKGDDGVATGIAVDVLAEMFKRVGSSKTAKDVEVLPWARGYKEVQSTPNTSLFCMTRSEEREPLFKWVGPIASTRVVATALKSKGIAAGTASDLADLSAGVIKDDIGDQLAEKAGIKKIDRTANNGQNIKKLNSGRVDIWIYEENVALWQLKDMGFDPADYETVYVLEAGRLDYAFHKDTDQALIDQLQKVLDEMKADGSYKAIVDKYLR</sequence>
<proteinExistence type="predicted"/>
<evidence type="ECO:0000259" key="2">
    <source>
        <dbReference type="SMART" id="SM00062"/>
    </source>
</evidence>
<keyword evidence="1" id="KW-0732">Signal</keyword>
<protein>
    <submittedName>
        <fullName evidence="3">Transporter substrate-binding domain-containing protein</fullName>
    </submittedName>
</protein>
<dbReference type="InterPro" id="IPR001638">
    <property type="entry name" value="Solute-binding_3/MltF_N"/>
</dbReference>
<dbReference type="Proteomes" id="UP001200430">
    <property type="component" value="Unassembled WGS sequence"/>
</dbReference>
<name>A0ABS9EMH9_9BACT</name>
<evidence type="ECO:0000313" key="3">
    <source>
        <dbReference type="EMBL" id="MCF4142394.1"/>
    </source>
</evidence>
<dbReference type="Pfam" id="PF00497">
    <property type="entry name" value="SBP_bac_3"/>
    <property type="match status" value="1"/>
</dbReference>
<keyword evidence="4" id="KW-1185">Reference proteome</keyword>
<dbReference type="EMBL" id="JAKGUD010000005">
    <property type="protein sequence ID" value="MCF4142394.1"/>
    <property type="molecule type" value="Genomic_DNA"/>
</dbReference>
<dbReference type="SMART" id="SM00062">
    <property type="entry name" value="PBPb"/>
    <property type="match status" value="1"/>
</dbReference>
<gene>
    <name evidence="3" type="ORF">L2W38_06170</name>
</gene>
<dbReference type="SUPFAM" id="SSF53850">
    <property type="entry name" value="Periplasmic binding protein-like II"/>
    <property type="match status" value="1"/>
</dbReference>
<feature type="chain" id="PRO_5046938818" evidence="1">
    <location>
        <begin position="24"/>
        <end position="250"/>
    </location>
</feature>
<evidence type="ECO:0000313" key="4">
    <source>
        <dbReference type="Proteomes" id="UP001200430"/>
    </source>
</evidence>
<dbReference type="PANTHER" id="PTHR38834:SF3">
    <property type="entry name" value="SOLUTE-BINDING PROTEIN FAMILY 3_N-TERMINAL DOMAIN-CONTAINING PROTEIN"/>
    <property type="match status" value="1"/>
</dbReference>
<dbReference type="RefSeq" id="WP_236099124.1">
    <property type="nucleotide sequence ID" value="NZ_JAKGUD010000005.1"/>
</dbReference>
<comment type="caution">
    <text evidence="3">The sequence shown here is derived from an EMBL/GenBank/DDBJ whole genome shotgun (WGS) entry which is preliminary data.</text>
</comment>
<feature type="domain" description="Solute-binding protein family 3/N-terminal" evidence="2">
    <location>
        <begin position="28"/>
        <end position="250"/>
    </location>
</feature>
<feature type="signal peptide" evidence="1">
    <location>
        <begin position="1"/>
        <end position="23"/>
    </location>
</feature>
<reference evidence="3 4" key="1">
    <citation type="submission" date="2022-01" db="EMBL/GenBank/DDBJ databases">
        <title>Dethiosulfovibrio faecalis sp. nov., a novel proteolytic, non-sulfur-reducing bacterium isolated from a marine aquaculture solid waste bioreactor.</title>
        <authorList>
            <person name="Grabowski S."/>
            <person name="Apolinario E."/>
            <person name="Schneider N."/>
            <person name="Marshall C.W."/>
            <person name="Sowers K.R."/>
        </authorList>
    </citation>
    <scope>NUCLEOTIDE SEQUENCE [LARGE SCALE GENOMIC DNA]</scope>
    <source>
        <strain evidence="3 4">DSM 12537</strain>
    </source>
</reference>